<dbReference type="Proteomes" id="UP000501600">
    <property type="component" value="Chromosome"/>
</dbReference>
<keyword evidence="2" id="KW-1185">Reference proteome</keyword>
<gene>
    <name evidence="1" type="ORF">HF685_08705</name>
</gene>
<accession>A0A6H2DL10</accession>
<organism evidence="1 2">
    <name type="scientific">Parasphingorhabdus halotolerans</name>
    <dbReference type="NCBI Taxonomy" id="2725558"/>
    <lineage>
        <taxon>Bacteria</taxon>
        <taxon>Pseudomonadati</taxon>
        <taxon>Pseudomonadota</taxon>
        <taxon>Alphaproteobacteria</taxon>
        <taxon>Sphingomonadales</taxon>
        <taxon>Sphingomonadaceae</taxon>
        <taxon>Parasphingorhabdus</taxon>
    </lineage>
</organism>
<dbReference type="AlphaFoldDB" id="A0A6H2DL10"/>
<protein>
    <submittedName>
        <fullName evidence="1">Uncharacterized protein</fullName>
    </submittedName>
</protein>
<name>A0A6H2DL10_9SPHN</name>
<evidence type="ECO:0000313" key="2">
    <source>
        <dbReference type="Proteomes" id="UP000501600"/>
    </source>
</evidence>
<sequence>MIAMVPKSGRARADRAMRHECLQRLAAPLAEAQSVLSQEMLAQLLPLLKEAREKLDHLRD</sequence>
<reference evidence="1 2" key="1">
    <citation type="submission" date="2020-04" db="EMBL/GenBank/DDBJ databases">
        <title>Genome sequence for Sphingorhabdus sp. strain M1.</title>
        <authorList>
            <person name="Park S.-J."/>
        </authorList>
    </citation>
    <scope>NUCLEOTIDE SEQUENCE [LARGE SCALE GENOMIC DNA]</scope>
    <source>
        <strain evidence="1 2">JK6</strain>
    </source>
</reference>
<dbReference type="RefSeq" id="WP_168819331.1">
    <property type="nucleotide sequence ID" value="NZ_CP051217.1"/>
</dbReference>
<evidence type="ECO:0000313" key="1">
    <source>
        <dbReference type="EMBL" id="QJB69349.1"/>
    </source>
</evidence>
<dbReference type="EMBL" id="CP051217">
    <property type="protein sequence ID" value="QJB69349.1"/>
    <property type="molecule type" value="Genomic_DNA"/>
</dbReference>
<proteinExistence type="predicted"/>
<dbReference type="KEGG" id="phao:HF685_08705"/>